<accession>A0A840NXH0</accession>
<feature type="compositionally biased region" description="Basic residues" evidence="1">
    <location>
        <begin position="1"/>
        <end position="15"/>
    </location>
</feature>
<evidence type="ECO:0000313" key="3">
    <source>
        <dbReference type="Proteomes" id="UP000578449"/>
    </source>
</evidence>
<reference evidence="2 3" key="1">
    <citation type="submission" date="2020-08" db="EMBL/GenBank/DDBJ databases">
        <title>Genomic Encyclopedia of Type Strains, Phase IV (KMG-IV): sequencing the most valuable type-strain genomes for metagenomic binning, comparative biology and taxonomic classification.</title>
        <authorList>
            <person name="Goeker M."/>
        </authorList>
    </citation>
    <scope>NUCLEOTIDE SEQUENCE [LARGE SCALE GENOMIC DNA]</scope>
    <source>
        <strain evidence="2 3">DSM 45615</strain>
    </source>
</reference>
<keyword evidence="3" id="KW-1185">Reference proteome</keyword>
<evidence type="ECO:0000256" key="1">
    <source>
        <dbReference type="SAM" id="MobiDB-lite"/>
    </source>
</evidence>
<dbReference type="EMBL" id="JACHGN010000002">
    <property type="protein sequence ID" value="MBB5131479.1"/>
    <property type="molecule type" value="Genomic_DNA"/>
</dbReference>
<comment type="caution">
    <text evidence="2">The sequence shown here is derived from an EMBL/GenBank/DDBJ whole genome shotgun (WGS) entry which is preliminary data.</text>
</comment>
<feature type="compositionally biased region" description="Gly residues" evidence="1">
    <location>
        <begin position="260"/>
        <end position="278"/>
    </location>
</feature>
<feature type="region of interest" description="Disordered" evidence="1">
    <location>
        <begin position="1"/>
        <end position="220"/>
    </location>
</feature>
<evidence type="ECO:0000313" key="2">
    <source>
        <dbReference type="EMBL" id="MBB5131479.1"/>
    </source>
</evidence>
<dbReference type="AlphaFoldDB" id="A0A840NXH0"/>
<protein>
    <submittedName>
        <fullName evidence="2">Uncharacterized protein</fullName>
    </submittedName>
</protein>
<sequence>MGSRRPLCRTRPAPRARRDATRATRCRHGQRPARQAHAKPAQNGAAPRPTQHNADTDRTGTPTTSLKRRSAPDVVGAAPRDLTTARPPPACGAAVRLSAHGASDAPPTPRPHTRPSLTPPADDPAPTPPGTTQPGATRHAPGRWLRPARHPTLPAGVLQASRTRRRAPPHSPARTRPSLTHPANSSAPPALDPRHACGQAPHTRPAPPHPHPTPPAGVGSVRATVDLAPDGTGVDAGTCGNATPSGRLLPNGDTPQACGRGHGGSFWGGQRRGWGRLG</sequence>
<proteinExistence type="predicted"/>
<name>A0A840NXH0_9ACTN</name>
<feature type="region of interest" description="Disordered" evidence="1">
    <location>
        <begin position="241"/>
        <end position="278"/>
    </location>
</feature>
<feature type="compositionally biased region" description="Pro residues" evidence="1">
    <location>
        <begin position="117"/>
        <end position="131"/>
    </location>
</feature>
<dbReference type="Proteomes" id="UP000578449">
    <property type="component" value="Unassembled WGS sequence"/>
</dbReference>
<organism evidence="2 3">
    <name type="scientific">Thermocatellispora tengchongensis</name>
    <dbReference type="NCBI Taxonomy" id="1073253"/>
    <lineage>
        <taxon>Bacteria</taxon>
        <taxon>Bacillati</taxon>
        <taxon>Actinomycetota</taxon>
        <taxon>Actinomycetes</taxon>
        <taxon>Streptosporangiales</taxon>
        <taxon>Streptosporangiaceae</taxon>
        <taxon>Thermocatellispora</taxon>
    </lineage>
</organism>
<feature type="compositionally biased region" description="Basic residues" evidence="1">
    <location>
        <begin position="24"/>
        <end position="37"/>
    </location>
</feature>
<feature type="compositionally biased region" description="Pro residues" evidence="1">
    <location>
        <begin position="204"/>
        <end position="215"/>
    </location>
</feature>
<gene>
    <name evidence="2" type="ORF">HNP84_001185</name>
</gene>
<feature type="compositionally biased region" description="Polar residues" evidence="1">
    <location>
        <begin position="177"/>
        <end position="187"/>
    </location>
</feature>